<keyword evidence="3" id="KW-1185">Reference proteome</keyword>
<feature type="compositionally biased region" description="Gly residues" evidence="1">
    <location>
        <begin position="1"/>
        <end position="12"/>
    </location>
</feature>
<reference evidence="2 3" key="2">
    <citation type="journal article" date="2017" name="Genome Biol.">
        <title>New reference genome sequences of hot pepper reveal the massive evolution of plant disease-resistance genes by retroduplication.</title>
        <authorList>
            <person name="Kim S."/>
            <person name="Park J."/>
            <person name="Yeom S.I."/>
            <person name="Kim Y.M."/>
            <person name="Seo E."/>
            <person name="Kim K.T."/>
            <person name="Kim M.S."/>
            <person name="Lee J.M."/>
            <person name="Cheong K."/>
            <person name="Shin H.S."/>
            <person name="Kim S.B."/>
            <person name="Han K."/>
            <person name="Lee J."/>
            <person name="Park M."/>
            <person name="Lee H.A."/>
            <person name="Lee H.Y."/>
            <person name="Lee Y."/>
            <person name="Oh S."/>
            <person name="Lee J.H."/>
            <person name="Choi E."/>
            <person name="Choi E."/>
            <person name="Lee S.E."/>
            <person name="Jeon J."/>
            <person name="Kim H."/>
            <person name="Choi G."/>
            <person name="Song H."/>
            <person name="Lee J."/>
            <person name="Lee S.C."/>
            <person name="Kwon J.K."/>
            <person name="Lee H.Y."/>
            <person name="Koo N."/>
            <person name="Hong Y."/>
            <person name="Kim R.W."/>
            <person name="Kang W.H."/>
            <person name="Huh J.H."/>
            <person name="Kang B.C."/>
            <person name="Yang T.J."/>
            <person name="Lee Y.H."/>
            <person name="Bennetzen J.L."/>
            <person name="Choi D."/>
        </authorList>
    </citation>
    <scope>NUCLEOTIDE SEQUENCE [LARGE SCALE GENOMIC DNA]</scope>
    <source>
        <strain evidence="3">cv. CM334</strain>
    </source>
</reference>
<dbReference type="GO" id="GO:0038199">
    <property type="term" value="F:ethylene receptor activity"/>
    <property type="evidence" value="ECO:0000318"/>
    <property type="project" value="GO_Central"/>
</dbReference>
<reference evidence="2 3" key="1">
    <citation type="journal article" date="2014" name="Nat. Genet.">
        <title>Genome sequence of the hot pepper provides insights into the evolution of pungency in Capsicum species.</title>
        <authorList>
            <person name="Kim S."/>
            <person name="Park M."/>
            <person name="Yeom S.I."/>
            <person name="Kim Y.M."/>
            <person name="Lee J.M."/>
            <person name="Lee H.A."/>
            <person name="Seo E."/>
            <person name="Choi J."/>
            <person name="Cheong K."/>
            <person name="Kim K.T."/>
            <person name="Jung K."/>
            <person name="Lee G.W."/>
            <person name="Oh S.K."/>
            <person name="Bae C."/>
            <person name="Kim S.B."/>
            <person name="Lee H.Y."/>
            <person name="Kim S.Y."/>
            <person name="Kim M.S."/>
            <person name="Kang B.C."/>
            <person name="Jo Y.D."/>
            <person name="Yang H.B."/>
            <person name="Jeong H.J."/>
            <person name="Kang W.H."/>
            <person name="Kwon J.K."/>
            <person name="Shin C."/>
            <person name="Lim J.Y."/>
            <person name="Park J.H."/>
            <person name="Huh J.H."/>
            <person name="Kim J.S."/>
            <person name="Kim B.D."/>
            <person name="Cohen O."/>
            <person name="Paran I."/>
            <person name="Suh M.C."/>
            <person name="Lee S.B."/>
            <person name="Kim Y.K."/>
            <person name="Shin Y."/>
            <person name="Noh S.J."/>
            <person name="Park J."/>
            <person name="Seo Y.S."/>
            <person name="Kwon S.Y."/>
            <person name="Kim H.A."/>
            <person name="Park J.M."/>
            <person name="Kim H.J."/>
            <person name="Choi S.B."/>
            <person name="Bosland P.W."/>
            <person name="Reeves G."/>
            <person name="Jo S.H."/>
            <person name="Lee B.W."/>
            <person name="Cho H.T."/>
            <person name="Choi H.S."/>
            <person name="Lee M.S."/>
            <person name="Yu Y."/>
            <person name="Do Choi Y."/>
            <person name="Park B.S."/>
            <person name="van Deynze A."/>
            <person name="Ashrafi H."/>
            <person name="Hill T."/>
            <person name="Kim W.T."/>
            <person name="Pai H.S."/>
            <person name="Ahn H.K."/>
            <person name="Yeam I."/>
            <person name="Giovannoni J.J."/>
            <person name="Rose J.K."/>
            <person name="Sorensen I."/>
            <person name="Lee S.J."/>
            <person name="Kim R.W."/>
            <person name="Choi I.Y."/>
            <person name="Choi B.S."/>
            <person name="Lim J.S."/>
            <person name="Lee Y.H."/>
            <person name="Choi D."/>
        </authorList>
    </citation>
    <scope>NUCLEOTIDE SEQUENCE [LARGE SCALE GENOMIC DNA]</scope>
    <source>
        <strain evidence="3">cv. CM334</strain>
    </source>
</reference>
<dbReference type="AlphaFoldDB" id="A0A2G3ACY4"/>
<gene>
    <name evidence="2" type="ORF">T459_07207</name>
</gene>
<protein>
    <submittedName>
        <fullName evidence="2">Uncharacterized protein</fullName>
    </submittedName>
</protein>
<accession>A0A2G3ACY4</accession>
<dbReference type="PANTHER" id="PTHR24423:SF640">
    <property type="entry name" value="ETHYLENE RECEPTOR"/>
    <property type="match status" value="1"/>
</dbReference>
<comment type="caution">
    <text evidence="2">The sequence shown here is derived from an EMBL/GenBank/DDBJ whole genome shotgun (WGS) entry which is preliminary data.</text>
</comment>
<dbReference type="EMBL" id="AYRZ02000002">
    <property type="protein sequence ID" value="PHT92094.1"/>
    <property type="molecule type" value="Genomic_DNA"/>
</dbReference>
<dbReference type="GO" id="GO:0016301">
    <property type="term" value="F:kinase activity"/>
    <property type="evidence" value="ECO:0007669"/>
    <property type="project" value="UniProtKB-KW"/>
</dbReference>
<dbReference type="GO" id="GO:0005783">
    <property type="term" value="C:endoplasmic reticulum"/>
    <property type="evidence" value="ECO:0000318"/>
    <property type="project" value="GO_Central"/>
</dbReference>
<dbReference type="GO" id="GO:0046872">
    <property type="term" value="F:metal ion binding"/>
    <property type="evidence" value="ECO:0007669"/>
    <property type="project" value="UniProtKB-KW"/>
</dbReference>
<dbReference type="Gramene" id="PHT92094">
    <property type="protein sequence ID" value="PHT92094"/>
    <property type="gene ID" value="T459_07207"/>
</dbReference>
<evidence type="ECO:0000256" key="1">
    <source>
        <dbReference type="SAM" id="MobiDB-lite"/>
    </source>
</evidence>
<dbReference type="GO" id="GO:0005524">
    <property type="term" value="F:ATP binding"/>
    <property type="evidence" value="ECO:0007669"/>
    <property type="project" value="UniProtKB-KW"/>
</dbReference>
<dbReference type="GO" id="GO:0051740">
    <property type="term" value="F:ethylene binding"/>
    <property type="evidence" value="ECO:0000318"/>
    <property type="project" value="GO_Central"/>
</dbReference>
<evidence type="ECO:0000313" key="2">
    <source>
        <dbReference type="EMBL" id="PHT92094.1"/>
    </source>
</evidence>
<sequence length="311" mass="34904">MSCRYVGGGGAQSKGENQRGGPPSAIISLIAPFQVRELFLAQNVLDLDQEVGMMKKQKEVYTHVRMLIREIRKSLDKQTILYTTLVELSKTLNLQNCAVWMPNEDRSFMNLIHGLSPSSAVEYHRSLPIDDLGVPVEPCTVVETKNSLLQQAKENAVKASQARNLFQKVPYLVMGDEKRAFQVILHTVGHLLDIKSGGGSVVFKVILESGTDVANDRILGSRRHNLFDEYVTINFEIKVSLEGSQTDSSSSTSHVGGRRYNSKELKEGMSLHMCKKLVQMLLDYDDLMKIPFFKARTADLNGQVEKLRYRV</sequence>
<dbReference type="Proteomes" id="UP000222542">
    <property type="component" value="Unassembled WGS sequence"/>
</dbReference>
<feature type="region of interest" description="Disordered" evidence="1">
    <location>
        <begin position="1"/>
        <end position="21"/>
    </location>
</feature>
<organism evidence="2 3">
    <name type="scientific">Capsicum annuum</name>
    <name type="common">Capsicum pepper</name>
    <dbReference type="NCBI Taxonomy" id="4072"/>
    <lineage>
        <taxon>Eukaryota</taxon>
        <taxon>Viridiplantae</taxon>
        <taxon>Streptophyta</taxon>
        <taxon>Embryophyta</taxon>
        <taxon>Tracheophyta</taxon>
        <taxon>Spermatophyta</taxon>
        <taxon>Magnoliopsida</taxon>
        <taxon>eudicotyledons</taxon>
        <taxon>Gunneridae</taxon>
        <taxon>Pentapetalae</taxon>
        <taxon>asterids</taxon>
        <taxon>lamiids</taxon>
        <taxon>Solanales</taxon>
        <taxon>Solanaceae</taxon>
        <taxon>Solanoideae</taxon>
        <taxon>Capsiceae</taxon>
        <taxon>Capsicum</taxon>
    </lineage>
</organism>
<name>A0A2G3ACY4_CAPAN</name>
<proteinExistence type="predicted"/>
<dbReference type="PANTHER" id="PTHR24423">
    <property type="entry name" value="TWO-COMPONENT SENSOR HISTIDINE KINASE"/>
    <property type="match status" value="1"/>
</dbReference>
<dbReference type="STRING" id="4072.A0A2G3ACY4"/>
<evidence type="ECO:0000313" key="3">
    <source>
        <dbReference type="Proteomes" id="UP000222542"/>
    </source>
</evidence>
<dbReference type="SUPFAM" id="SSF55781">
    <property type="entry name" value="GAF domain-like"/>
    <property type="match status" value="1"/>
</dbReference>